<gene>
    <name evidence="1" type="ORF">BLA13014_01503</name>
</gene>
<reference evidence="1 2" key="1">
    <citation type="submission" date="2019-09" db="EMBL/GenBank/DDBJ databases">
        <authorList>
            <person name="Depoorter E."/>
        </authorList>
    </citation>
    <scope>NUCLEOTIDE SEQUENCE [LARGE SCALE GENOMIC DNA]</scope>
    <source>
        <strain evidence="1">LMG 13014</strain>
    </source>
</reference>
<accession>A0A6P2J1F0</accession>
<evidence type="ECO:0000313" key="1">
    <source>
        <dbReference type="EMBL" id="VWB36917.1"/>
    </source>
</evidence>
<sequence>MAIHVIEDYRNFGSKAKELYREIEGEMEGALFLLAESIIKTDIEPENWSRKLFKNPSDAVLFIEDLRDESDCYRIVDKIYNPFFYQWCICHFNSLEELAELLVTYDEEFSQFIDEHG</sequence>
<name>A0A6P2J1F0_9BURK</name>
<protein>
    <submittedName>
        <fullName evidence="1">Uncharacterized protein</fullName>
    </submittedName>
</protein>
<dbReference type="Proteomes" id="UP000494261">
    <property type="component" value="Unassembled WGS sequence"/>
</dbReference>
<evidence type="ECO:0000313" key="2">
    <source>
        <dbReference type="Proteomes" id="UP000494261"/>
    </source>
</evidence>
<dbReference type="RefSeq" id="WP_175021857.1">
    <property type="nucleotide sequence ID" value="NZ_CABVQC010000007.1"/>
</dbReference>
<proteinExistence type="predicted"/>
<organism evidence="1 2">
    <name type="scientific">Burkholderia aenigmatica</name>
    <dbReference type="NCBI Taxonomy" id="2015348"/>
    <lineage>
        <taxon>Bacteria</taxon>
        <taxon>Pseudomonadati</taxon>
        <taxon>Pseudomonadota</taxon>
        <taxon>Betaproteobacteria</taxon>
        <taxon>Burkholderiales</taxon>
        <taxon>Burkholderiaceae</taxon>
        <taxon>Burkholderia</taxon>
        <taxon>Burkholderia cepacia complex</taxon>
    </lineage>
</organism>
<dbReference type="AlphaFoldDB" id="A0A6P2J1F0"/>
<dbReference type="EMBL" id="CABVQC010000007">
    <property type="protein sequence ID" value="VWB36917.1"/>
    <property type="molecule type" value="Genomic_DNA"/>
</dbReference>